<organism evidence="6 7">
    <name type="scientific">Virgibacillus oceani</name>
    <dbReference type="NCBI Taxonomy" id="1479511"/>
    <lineage>
        <taxon>Bacteria</taxon>
        <taxon>Bacillati</taxon>
        <taxon>Bacillota</taxon>
        <taxon>Bacilli</taxon>
        <taxon>Bacillales</taxon>
        <taxon>Bacillaceae</taxon>
        <taxon>Virgibacillus</taxon>
    </lineage>
</organism>
<dbReference type="InterPro" id="IPR006479">
    <property type="entry name" value="Holin"/>
</dbReference>
<gene>
    <name evidence="6" type="primary">xhlB</name>
    <name evidence="6" type="ORF">GCM10011398_13510</name>
</gene>
<evidence type="ECO:0000256" key="5">
    <source>
        <dbReference type="SAM" id="Phobius"/>
    </source>
</evidence>
<protein>
    <submittedName>
        <fullName evidence="6">Holin</fullName>
    </submittedName>
</protein>
<keyword evidence="7" id="KW-1185">Reference proteome</keyword>
<evidence type="ECO:0000256" key="3">
    <source>
        <dbReference type="ARBA" id="ARBA00022989"/>
    </source>
</evidence>
<keyword evidence="2 5" id="KW-0812">Transmembrane</keyword>
<accession>A0A917H8I4</accession>
<evidence type="ECO:0000256" key="2">
    <source>
        <dbReference type="ARBA" id="ARBA00022692"/>
    </source>
</evidence>
<name>A0A917H8I4_9BACI</name>
<keyword evidence="4 5" id="KW-0472">Membrane</keyword>
<dbReference type="Proteomes" id="UP000622860">
    <property type="component" value="Unassembled WGS sequence"/>
</dbReference>
<reference evidence="6" key="2">
    <citation type="submission" date="2020-09" db="EMBL/GenBank/DDBJ databases">
        <authorList>
            <person name="Sun Q."/>
            <person name="Zhou Y."/>
        </authorList>
    </citation>
    <scope>NUCLEOTIDE SEQUENCE</scope>
    <source>
        <strain evidence="6">CGMCC 1.12754</strain>
    </source>
</reference>
<evidence type="ECO:0000256" key="4">
    <source>
        <dbReference type="ARBA" id="ARBA00023136"/>
    </source>
</evidence>
<evidence type="ECO:0000313" key="6">
    <source>
        <dbReference type="EMBL" id="GGG70668.1"/>
    </source>
</evidence>
<proteinExistence type="predicted"/>
<comment type="subcellular location">
    <subcellularLocation>
        <location evidence="1">Membrane</location>
    </subcellularLocation>
</comment>
<feature type="transmembrane region" description="Helical" evidence="5">
    <location>
        <begin position="36"/>
        <end position="54"/>
    </location>
</feature>
<reference evidence="6" key="1">
    <citation type="journal article" date="2014" name="Int. J. Syst. Evol. Microbiol.">
        <title>Complete genome sequence of Corynebacterium casei LMG S-19264T (=DSM 44701T), isolated from a smear-ripened cheese.</title>
        <authorList>
            <consortium name="US DOE Joint Genome Institute (JGI-PGF)"/>
            <person name="Walter F."/>
            <person name="Albersmeier A."/>
            <person name="Kalinowski J."/>
            <person name="Ruckert C."/>
        </authorList>
    </citation>
    <scope>NUCLEOTIDE SEQUENCE</scope>
    <source>
        <strain evidence="6">CGMCC 1.12754</strain>
    </source>
</reference>
<dbReference type="RefSeq" id="WP_373284310.1">
    <property type="nucleotide sequence ID" value="NZ_BMFR01000003.1"/>
</dbReference>
<dbReference type="AlphaFoldDB" id="A0A917H8I4"/>
<feature type="transmembrane region" description="Helical" evidence="5">
    <location>
        <begin position="6"/>
        <end position="24"/>
    </location>
</feature>
<evidence type="ECO:0000256" key="1">
    <source>
        <dbReference type="ARBA" id="ARBA00004370"/>
    </source>
</evidence>
<keyword evidence="3 5" id="KW-1133">Transmembrane helix</keyword>
<dbReference type="NCBIfam" id="TIGR01592">
    <property type="entry name" value="holin_SPP1"/>
    <property type="match status" value="1"/>
</dbReference>
<sequence length="84" mass="9176">MDKGTIIRTAALLFALVNQVLVIYGKSPLPIDSEVVEQFAASLITIITAVIAWFKNNYVTKTGAKQRELLQINGLTKQKGGKSK</sequence>
<dbReference type="GO" id="GO:0016020">
    <property type="term" value="C:membrane"/>
    <property type="evidence" value="ECO:0007669"/>
    <property type="project" value="UniProtKB-SubCell"/>
</dbReference>
<evidence type="ECO:0000313" key="7">
    <source>
        <dbReference type="Proteomes" id="UP000622860"/>
    </source>
</evidence>
<dbReference type="EMBL" id="BMFR01000003">
    <property type="protein sequence ID" value="GGG70668.1"/>
    <property type="molecule type" value="Genomic_DNA"/>
</dbReference>
<comment type="caution">
    <text evidence="6">The sequence shown here is derived from an EMBL/GenBank/DDBJ whole genome shotgun (WGS) entry which is preliminary data.</text>
</comment>
<dbReference type="Pfam" id="PF04688">
    <property type="entry name" value="Holin_SPP1"/>
    <property type="match status" value="1"/>
</dbReference>